<sequence length="60" mass="7436">MEQYPRTRALCRDDYERKFFDGLLTMVNCDYAKYHHTYWQAAHDALNNYMEMLLNREVRK</sequence>
<evidence type="ECO:0000313" key="2">
    <source>
        <dbReference type="Proteomes" id="UP000259834"/>
    </source>
</evidence>
<reference evidence="1 2" key="1">
    <citation type="submission" date="2018-07" db="EMBL/GenBank/DDBJ databases">
        <authorList>
            <person name="Gillick B.D."/>
            <person name="Moore J."/>
            <person name="Davilla D."/>
            <person name="Asghedom D."/>
            <person name="Smith B.R."/>
            <person name="Klug H."/>
            <person name="Hughes L.E."/>
            <person name="Garlena R.A."/>
            <person name="Russell D.A."/>
            <person name="Pope W.H."/>
            <person name="Jacobs-Sera D."/>
            <person name="Hatfull G.F."/>
        </authorList>
    </citation>
    <scope>NUCLEOTIDE SEQUENCE [LARGE SCALE GENOMIC DNA]</scope>
</reference>
<dbReference type="RefSeq" id="YP_009840131.1">
    <property type="nucleotide sequence ID" value="NC_048723.1"/>
</dbReference>
<gene>
    <name evidence="1" type="primary">247</name>
    <name evidence="1" type="ORF">SEA_LUKECAGE_247</name>
</gene>
<protein>
    <submittedName>
        <fullName evidence="1">Uncharacterized protein</fullName>
    </submittedName>
</protein>
<keyword evidence="2" id="KW-1185">Reference proteome</keyword>
<organism evidence="1 2">
    <name type="scientific">Streptomyces phage LukeCage</name>
    <dbReference type="NCBI Taxonomy" id="2283304"/>
    <lineage>
        <taxon>Viruses</taxon>
        <taxon>Duplodnaviria</taxon>
        <taxon>Heunggongvirae</taxon>
        <taxon>Uroviricota</taxon>
        <taxon>Caudoviricetes</taxon>
        <taxon>Stanwilliamsviridae</taxon>
        <taxon>Boydwoodruffvirinae</taxon>
        <taxon>Karimacvirus</taxon>
        <taxon>Karimacvirus lukecage</taxon>
        <taxon>Streptomyces virus LukeCage</taxon>
    </lineage>
</organism>
<proteinExistence type="predicted"/>
<dbReference type="GeneID" id="55610235"/>
<dbReference type="KEGG" id="vg:55610235"/>
<dbReference type="Proteomes" id="UP000259834">
    <property type="component" value="Segment"/>
</dbReference>
<name>A0A345MGP9_9CAUD</name>
<dbReference type="EMBL" id="MH590597">
    <property type="protein sequence ID" value="AXH69730.1"/>
    <property type="molecule type" value="Genomic_DNA"/>
</dbReference>
<evidence type="ECO:0000313" key="1">
    <source>
        <dbReference type="EMBL" id="AXH69730.1"/>
    </source>
</evidence>
<accession>A0A345MGP9</accession>